<evidence type="ECO:0000313" key="2">
    <source>
        <dbReference type="EMBL" id="QPD00191.1"/>
    </source>
</evidence>
<protein>
    <submittedName>
        <fullName evidence="2">Uncharacterized protein</fullName>
    </submittedName>
</protein>
<dbReference type="Proteomes" id="UP000594459">
    <property type="component" value="Chromosome"/>
</dbReference>
<accession>A0A7S8F4A3</accession>
<keyword evidence="1" id="KW-0472">Membrane</keyword>
<keyword evidence="1" id="KW-0812">Transmembrane</keyword>
<sequence>MTRKSPALFLQRLARHLRAQDWTAAAIEFVLVVVGVFMGFQLTQWNEDRVSRAHEKTLMRNVARDLRDDVEEMDENVRTASSRMASLDHLLRLAGDWNPPKEFPSSRFSIQVEQVAPFDPKSEYRVGIEAFILSFYDGNRFAYEALINNDGVNVVQDQERLSEIQKYYALVDQLLTFEQSLAENRLRMLDAMQAEGISAVDGSSFEKVAQVVRQRPALRAAIENYWFYANRQVFLTKQLSAEADRLADEIEADYPG</sequence>
<dbReference type="RefSeq" id="WP_200983985.1">
    <property type="nucleotide sequence ID" value="NZ_CP064654.1"/>
</dbReference>
<dbReference type="KEGG" id="qso:IRL76_06595"/>
<keyword evidence="1" id="KW-1133">Transmembrane helix</keyword>
<evidence type="ECO:0000256" key="1">
    <source>
        <dbReference type="SAM" id="Phobius"/>
    </source>
</evidence>
<evidence type="ECO:0000313" key="3">
    <source>
        <dbReference type="Proteomes" id="UP000594459"/>
    </source>
</evidence>
<gene>
    <name evidence="2" type="ORF">IRL76_06595</name>
</gene>
<dbReference type="AlphaFoldDB" id="A0A7S8F4A3"/>
<feature type="transmembrane region" description="Helical" evidence="1">
    <location>
        <begin position="21"/>
        <end position="42"/>
    </location>
</feature>
<name>A0A7S8F4A3_9SPHN</name>
<organism evidence="2 3">
    <name type="scientific">Qipengyuania soli</name>
    <dbReference type="NCBI Taxonomy" id="2782568"/>
    <lineage>
        <taxon>Bacteria</taxon>
        <taxon>Pseudomonadati</taxon>
        <taxon>Pseudomonadota</taxon>
        <taxon>Alphaproteobacteria</taxon>
        <taxon>Sphingomonadales</taxon>
        <taxon>Erythrobacteraceae</taxon>
        <taxon>Qipengyuania</taxon>
    </lineage>
</organism>
<dbReference type="EMBL" id="CP064654">
    <property type="protein sequence ID" value="QPD00191.1"/>
    <property type="molecule type" value="Genomic_DNA"/>
</dbReference>
<reference evidence="2 3" key="1">
    <citation type="submission" date="2020-11" db="EMBL/GenBank/DDBJ databases">
        <title>The genome sequence of Erythrobacter sp. 6D36.</title>
        <authorList>
            <person name="Liu Y."/>
        </authorList>
    </citation>
    <scope>NUCLEOTIDE SEQUENCE [LARGE SCALE GENOMIC DNA]</scope>
    <source>
        <strain evidence="2 3">6D36</strain>
    </source>
</reference>
<proteinExistence type="predicted"/>
<keyword evidence="3" id="KW-1185">Reference proteome</keyword>